<feature type="non-terminal residue" evidence="1">
    <location>
        <position position="1"/>
    </location>
</feature>
<evidence type="ECO:0000313" key="1">
    <source>
        <dbReference type="EMBL" id="SBP13462.1"/>
    </source>
</evidence>
<accession>A0A1A7X5U0</accession>
<keyword evidence="1" id="KW-0675">Receptor</keyword>
<feature type="non-terminal residue" evidence="1">
    <location>
        <position position="63"/>
    </location>
</feature>
<dbReference type="AlphaFoldDB" id="A0A1A7X5U0"/>
<name>A0A1A7X5U0_9TELE</name>
<reference evidence="1" key="2">
    <citation type="submission" date="2016-06" db="EMBL/GenBank/DDBJ databases">
        <title>The genome of a short-lived fish provides insights into sex chromosome evolution and the genetic control of aging.</title>
        <authorList>
            <person name="Reichwald K."/>
            <person name="Felder M."/>
            <person name="Petzold A."/>
            <person name="Koch P."/>
            <person name="Groth M."/>
            <person name="Platzer M."/>
        </authorList>
    </citation>
    <scope>NUCLEOTIDE SEQUENCE</scope>
    <source>
        <tissue evidence="1">Brain</tissue>
    </source>
</reference>
<reference evidence="1" key="1">
    <citation type="submission" date="2016-05" db="EMBL/GenBank/DDBJ databases">
        <authorList>
            <person name="Lavstsen T."/>
            <person name="Jespersen J.S."/>
        </authorList>
    </citation>
    <scope>NUCLEOTIDE SEQUENCE</scope>
    <source>
        <tissue evidence="1">Brain</tissue>
    </source>
</reference>
<gene>
    <name evidence="1" type="primary">EPHB3A</name>
</gene>
<organism evidence="1">
    <name type="scientific">Iconisemion striatum</name>
    <dbReference type="NCBI Taxonomy" id="60296"/>
    <lineage>
        <taxon>Eukaryota</taxon>
        <taxon>Metazoa</taxon>
        <taxon>Chordata</taxon>
        <taxon>Craniata</taxon>
        <taxon>Vertebrata</taxon>
        <taxon>Euteleostomi</taxon>
        <taxon>Actinopterygii</taxon>
        <taxon>Neopterygii</taxon>
        <taxon>Teleostei</taxon>
        <taxon>Neoteleostei</taxon>
        <taxon>Acanthomorphata</taxon>
        <taxon>Ovalentaria</taxon>
        <taxon>Atherinomorphae</taxon>
        <taxon>Cyprinodontiformes</taxon>
        <taxon>Nothobranchiidae</taxon>
        <taxon>Iconisemion</taxon>
    </lineage>
</organism>
<dbReference type="EMBL" id="HADW01012062">
    <property type="protein sequence ID" value="SBP13462.1"/>
    <property type="molecule type" value="Transcribed_RNA"/>
</dbReference>
<protein>
    <submittedName>
        <fullName evidence="1">Eph receptor B3a</fullName>
    </submittedName>
</protein>
<proteinExistence type="predicted"/>
<sequence length="63" mass="6713">TTAARTIFQAALFLAAKTSIESSNNSGPTLGLMFIKECLLTPAGSQVCFNQLPSGETSLCHWH</sequence>